<evidence type="ECO:0000313" key="2">
    <source>
        <dbReference type="EMBL" id="CAF0908329.1"/>
    </source>
</evidence>
<feature type="compositionally biased region" description="Low complexity" evidence="1">
    <location>
        <begin position="1272"/>
        <end position="1284"/>
    </location>
</feature>
<feature type="compositionally biased region" description="Polar residues" evidence="1">
    <location>
        <begin position="1170"/>
        <end position="1204"/>
    </location>
</feature>
<proteinExistence type="predicted"/>
<feature type="region of interest" description="Disordered" evidence="1">
    <location>
        <begin position="830"/>
        <end position="881"/>
    </location>
</feature>
<evidence type="ECO:0000256" key="1">
    <source>
        <dbReference type="SAM" id="MobiDB-lite"/>
    </source>
</evidence>
<dbReference type="Proteomes" id="UP000663829">
    <property type="component" value="Unassembled WGS sequence"/>
</dbReference>
<dbReference type="OrthoDB" id="10032546at2759"/>
<evidence type="ECO:0000313" key="3">
    <source>
        <dbReference type="EMBL" id="CAF3689861.1"/>
    </source>
</evidence>
<gene>
    <name evidence="2" type="ORF">GPM918_LOCUS9010</name>
    <name evidence="3" type="ORF">SRO942_LOCUS9011</name>
</gene>
<name>A0A814A359_9BILA</name>
<sequence>MGCDNVRKEFNLKIEMSPPSTQFSQQTTKNYHRSSAATIYDHLINLKKSNYRPNNNKLLIDDSSNLRNYSTIKFNSIPLLPVLDESSTPSRILSFSIDNNTNNNNTVSISIDKKNGDQQSFENDNVTILRERIETGNKNRRCTLTNICFNNDDGTILTQNNGNEQENKLSTNRNSISTWTTINQHISPTATNHAYMKRNSAINKLNDLKQTHYSEHEISQIPVKNIDHNDTKWKSINTSNNAKTNQHYFLLKMNNINCHNTPIDTRIPIDYKTLILNGSKPRRRFHTLPSGNMVIIKKKRNNQSKINDNHQPAIVSFDMANDNAKQSFQQNDNIIENQHLTNPFNIDSNNFVNSKRLSNDKSTTIAKQSNNIRSPKKIFQTDERNLPLSSLSCYRSDLSIKPFLLENDHSTLLLREISLKTDGKNNDNDDSNVQQFCRHKSNNRIQQQQKEEVEEEEEKNRVSFCSSSSTISAIPINIKIEKKKNHFLQQNDDDTDKSSKRKIILKQQQENNEDDTLVYYQSSNNLKQILTTKNDLNQKGYRYKPIVILHQTTHRLKTTDKQQISEDETQPQTSYSSSFTTVTSKREINNNNVIEHSSLVTDKTMDSNVMRLISRFDPKANVVNKPRSLNQLKTWHTLPDRSPIISTHPSVSNMSTIIHEKPKLERQKAIDDNDNNSYHHPTMKYSERTRTELIVQPQTTMTTPLKIVIDNDIKNHIEPQQPYQPLITTIKNNTDNRPSRRACAALSKSEWDLRLQNDLTINTIIPVENTSDVIHNHRPLLSRSKSVATINNDDNDDENDEIKTRPLSTIVRDGSCVEKLRELFANKSSNDLRSSTTTPLNQRISDNEQQQNSSHYLDIDIDQNRRFSDDPSRKQRSVTEVIPTKTKIDSIIFSNNKDLNNRSITTKQNNDTSLDKNSIFNLNNDNNNKRNITKPTVIQQDQDLSPSTSHRTIKKPILKSQKTVECIDSPATTTTTTASLLRDSKQRGMPSKMATVDWSFDAYRFRRLQEYEKPTTTISTQKQYPTMMKNIAKVEPYKVYPQQQQLPSKSRNSTVNVRPLYSSNDYQKARNNNPSTSSSLSATYGMIKTNVQNSDFLVPNPPFSDNNNVKTSLSQNSLHLLLNNSNSNDNLNYNGTNSLVQGPNKSMSQQFANTKYQKLDHPSLYHYHHQSQPSSFTPASSHNIHTNGRQSSASSRSITTNQIPNEEDTSSGKSRRRFHRRKQMKRSKSVDELGDHQLTPTTAATSQSKNIVASSYSLHPSNPLSRQRLADSSTRLTSHNSSSSEIDYQDNNKAAILRYKSLDSITHRTAPTSLLTKVDNINNQSRKLNRSRPYISKVNEEMDFDSDDSVCGIPKPR</sequence>
<feature type="compositionally biased region" description="Low complexity" evidence="1">
    <location>
        <begin position="917"/>
        <end position="930"/>
    </location>
</feature>
<feature type="compositionally biased region" description="Basic and acidic residues" evidence="1">
    <location>
        <begin position="862"/>
        <end position="873"/>
    </location>
</feature>
<reference evidence="2" key="1">
    <citation type="submission" date="2021-02" db="EMBL/GenBank/DDBJ databases">
        <authorList>
            <person name="Nowell W R."/>
        </authorList>
    </citation>
    <scope>NUCLEOTIDE SEQUENCE</scope>
</reference>
<comment type="caution">
    <text evidence="2">The sequence shown here is derived from an EMBL/GenBank/DDBJ whole genome shotgun (WGS) entry which is preliminary data.</text>
</comment>
<dbReference type="Proteomes" id="UP000681722">
    <property type="component" value="Unassembled WGS sequence"/>
</dbReference>
<accession>A0A814A359</accession>
<keyword evidence="4" id="KW-1185">Reference proteome</keyword>
<protein>
    <submittedName>
        <fullName evidence="2">Uncharacterized protein</fullName>
    </submittedName>
</protein>
<feature type="region of interest" description="Disordered" evidence="1">
    <location>
        <begin position="1167"/>
        <end position="1287"/>
    </location>
</feature>
<feature type="region of interest" description="Disordered" evidence="1">
    <location>
        <begin position="558"/>
        <end position="581"/>
    </location>
</feature>
<evidence type="ECO:0000313" key="4">
    <source>
        <dbReference type="Proteomes" id="UP000663829"/>
    </source>
</evidence>
<feature type="compositionally biased region" description="Polar residues" evidence="1">
    <location>
        <begin position="1238"/>
        <end position="1265"/>
    </location>
</feature>
<feature type="non-terminal residue" evidence="2">
    <location>
        <position position="1"/>
    </location>
</feature>
<feature type="compositionally biased region" description="Basic residues" evidence="1">
    <location>
        <begin position="1213"/>
        <end position="1227"/>
    </location>
</feature>
<feature type="compositionally biased region" description="Polar residues" evidence="1">
    <location>
        <begin position="901"/>
        <end position="916"/>
    </location>
</feature>
<organism evidence="2 4">
    <name type="scientific">Didymodactylos carnosus</name>
    <dbReference type="NCBI Taxonomy" id="1234261"/>
    <lineage>
        <taxon>Eukaryota</taxon>
        <taxon>Metazoa</taxon>
        <taxon>Spiralia</taxon>
        <taxon>Gnathifera</taxon>
        <taxon>Rotifera</taxon>
        <taxon>Eurotatoria</taxon>
        <taxon>Bdelloidea</taxon>
        <taxon>Philodinida</taxon>
        <taxon>Philodinidae</taxon>
        <taxon>Didymodactylos</taxon>
    </lineage>
</organism>
<dbReference type="EMBL" id="CAJOBC010001631">
    <property type="protein sequence ID" value="CAF3689861.1"/>
    <property type="molecule type" value="Genomic_DNA"/>
</dbReference>
<feature type="region of interest" description="Disordered" evidence="1">
    <location>
        <begin position="901"/>
        <end position="932"/>
    </location>
</feature>
<dbReference type="EMBL" id="CAJNOQ010001631">
    <property type="protein sequence ID" value="CAF0908329.1"/>
    <property type="molecule type" value="Genomic_DNA"/>
</dbReference>
<feature type="compositionally biased region" description="Polar residues" evidence="1">
    <location>
        <begin position="830"/>
        <end position="855"/>
    </location>
</feature>
<feature type="region of interest" description="Disordered" evidence="1">
    <location>
        <begin position="1062"/>
        <end position="1081"/>
    </location>
</feature>